<proteinExistence type="predicted"/>
<reference evidence="2 3" key="1">
    <citation type="submission" date="2019-03" db="EMBL/GenBank/DDBJ databases">
        <title>Deep-cultivation of Planctomycetes and their phenomic and genomic characterization uncovers novel biology.</title>
        <authorList>
            <person name="Wiegand S."/>
            <person name="Jogler M."/>
            <person name="Boedeker C."/>
            <person name="Pinto D."/>
            <person name="Vollmers J."/>
            <person name="Rivas-Marin E."/>
            <person name="Kohn T."/>
            <person name="Peeters S.H."/>
            <person name="Heuer A."/>
            <person name="Rast P."/>
            <person name="Oberbeckmann S."/>
            <person name="Bunk B."/>
            <person name="Jeske O."/>
            <person name="Meyerdierks A."/>
            <person name="Storesund J.E."/>
            <person name="Kallscheuer N."/>
            <person name="Luecker S."/>
            <person name="Lage O.M."/>
            <person name="Pohl T."/>
            <person name="Merkel B.J."/>
            <person name="Hornburger P."/>
            <person name="Mueller R.-W."/>
            <person name="Bruemmer F."/>
            <person name="Labrenz M."/>
            <person name="Spormann A.M."/>
            <person name="Op den Camp H."/>
            <person name="Overmann J."/>
            <person name="Amann R."/>
            <person name="Jetten M.S.M."/>
            <person name="Mascher T."/>
            <person name="Medema M.H."/>
            <person name="Devos D.P."/>
            <person name="Kaster A.-K."/>
            <person name="Ovreas L."/>
            <person name="Rohde M."/>
            <person name="Galperin M.Y."/>
            <person name="Jogler C."/>
        </authorList>
    </citation>
    <scope>NUCLEOTIDE SEQUENCE [LARGE SCALE GENOMIC DNA]</scope>
    <source>
        <strain evidence="2 3">Enr13</strain>
    </source>
</reference>
<dbReference type="EMBL" id="CP037423">
    <property type="protein sequence ID" value="QDV42043.1"/>
    <property type="molecule type" value="Genomic_DNA"/>
</dbReference>
<accession>A0A518HMF9</accession>
<feature type="transmembrane region" description="Helical" evidence="1">
    <location>
        <begin position="163"/>
        <end position="184"/>
    </location>
</feature>
<protein>
    <submittedName>
        <fullName evidence="2">Uncharacterized protein</fullName>
    </submittedName>
</protein>
<evidence type="ECO:0000313" key="2">
    <source>
        <dbReference type="EMBL" id="QDV42043.1"/>
    </source>
</evidence>
<organism evidence="2 3">
    <name type="scientific">Stieleria neptunia</name>
    <dbReference type="NCBI Taxonomy" id="2527979"/>
    <lineage>
        <taxon>Bacteria</taxon>
        <taxon>Pseudomonadati</taxon>
        <taxon>Planctomycetota</taxon>
        <taxon>Planctomycetia</taxon>
        <taxon>Pirellulales</taxon>
        <taxon>Pirellulaceae</taxon>
        <taxon>Stieleria</taxon>
    </lineage>
</organism>
<dbReference type="AlphaFoldDB" id="A0A518HMF9"/>
<feature type="transmembrane region" description="Helical" evidence="1">
    <location>
        <begin position="190"/>
        <end position="207"/>
    </location>
</feature>
<keyword evidence="3" id="KW-1185">Reference proteome</keyword>
<feature type="transmembrane region" description="Helical" evidence="1">
    <location>
        <begin position="105"/>
        <end position="123"/>
    </location>
</feature>
<gene>
    <name evidence="2" type="ORF">Enr13x_18860</name>
</gene>
<evidence type="ECO:0000256" key="1">
    <source>
        <dbReference type="SAM" id="Phobius"/>
    </source>
</evidence>
<name>A0A518HMF9_9BACT</name>
<evidence type="ECO:0000313" key="3">
    <source>
        <dbReference type="Proteomes" id="UP000319004"/>
    </source>
</evidence>
<sequence>MPSPVTAAVRRQRELMGRKIAWVSLFMLGALLASDIGLSTFRLSEAVTRNPLTIELTSFLSSNGPASLYELEQDFLLFAPISVIAVMSGLVASLILSYDRAVRGFSFWAGYAIVHACMLTYYADIESRFVTTEVLIPFVIGIFCTIPSYGVGIEVIRLARIGCLLTCSLRDMLTLTGACAILAFASIADVAWISTCVFLAIAIALYLRLHLVSRKSGEPDDAPESPS</sequence>
<keyword evidence="1" id="KW-0472">Membrane</keyword>
<dbReference type="KEGG" id="snep:Enr13x_18860"/>
<feature type="transmembrane region" description="Helical" evidence="1">
    <location>
        <begin position="135"/>
        <end position="156"/>
    </location>
</feature>
<feature type="transmembrane region" description="Helical" evidence="1">
    <location>
        <begin position="75"/>
        <end position="98"/>
    </location>
</feature>
<dbReference type="Proteomes" id="UP000319004">
    <property type="component" value="Chromosome"/>
</dbReference>
<keyword evidence="1" id="KW-0812">Transmembrane</keyword>
<keyword evidence="1" id="KW-1133">Transmembrane helix</keyword>
<feature type="transmembrane region" description="Helical" evidence="1">
    <location>
        <begin position="20"/>
        <end position="41"/>
    </location>
</feature>